<proteinExistence type="inferred from homology"/>
<dbReference type="Pfam" id="PF05577">
    <property type="entry name" value="Peptidase_S28"/>
    <property type="match status" value="1"/>
</dbReference>
<dbReference type="SUPFAM" id="SSF53474">
    <property type="entry name" value="alpha/beta-Hydrolases"/>
    <property type="match status" value="1"/>
</dbReference>
<dbReference type="GO" id="GO:0070008">
    <property type="term" value="F:serine-type exopeptidase activity"/>
    <property type="evidence" value="ECO:0007669"/>
    <property type="project" value="InterPro"/>
</dbReference>
<evidence type="ECO:0000256" key="2">
    <source>
        <dbReference type="ARBA" id="ARBA00022670"/>
    </source>
</evidence>
<comment type="caution">
    <text evidence="6">The sequence shown here is derived from an EMBL/GenBank/DDBJ whole genome shotgun (WGS) entry which is preliminary data.</text>
</comment>
<protein>
    <recommendedName>
        <fullName evidence="8">Prolyl aminopeptidase</fullName>
    </recommendedName>
</protein>
<keyword evidence="2" id="KW-0645">Protease</keyword>
<evidence type="ECO:0000256" key="4">
    <source>
        <dbReference type="ARBA" id="ARBA00022801"/>
    </source>
</evidence>
<dbReference type="PANTHER" id="PTHR11010">
    <property type="entry name" value="PROTEASE S28 PRO-X CARBOXYPEPTIDASE-RELATED"/>
    <property type="match status" value="1"/>
</dbReference>
<accession>A0AB34ITH4</accession>
<reference evidence="6 7" key="1">
    <citation type="journal article" date="2024" name="Science">
        <title>Giant polyketide synthase enzymes in the biosynthesis of giant marine polyether toxins.</title>
        <authorList>
            <person name="Fallon T.R."/>
            <person name="Shende V.V."/>
            <person name="Wierzbicki I.H."/>
            <person name="Pendleton A.L."/>
            <person name="Watervoot N.F."/>
            <person name="Auber R.P."/>
            <person name="Gonzalez D.J."/>
            <person name="Wisecaver J.H."/>
            <person name="Moore B.S."/>
        </authorList>
    </citation>
    <scope>NUCLEOTIDE SEQUENCE [LARGE SCALE GENOMIC DNA]</scope>
    <source>
        <strain evidence="6 7">12B1</strain>
    </source>
</reference>
<keyword evidence="4" id="KW-0378">Hydrolase</keyword>
<name>A0AB34ITH4_PRYPA</name>
<gene>
    <name evidence="6" type="ORF">AB1Y20_010674</name>
</gene>
<dbReference type="PANTHER" id="PTHR11010:SF11">
    <property type="entry name" value="THYMUS-SPECIFIC SERINE PROTEASE"/>
    <property type="match status" value="1"/>
</dbReference>
<dbReference type="Gene3D" id="1.20.120.980">
    <property type="entry name" value="Serine carboxypeptidase S28, SKS domain"/>
    <property type="match status" value="1"/>
</dbReference>
<keyword evidence="5" id="KW-0325">Glycoprotein</keyword>
<organism evidence="6 7">
    <name type="scientific">Prymnesium parvum</name>
    <name type="common">Toxic golden alga</name>
    <dbReference type="NCBI Taxonomy" id="97485"/>
    <lineage>
        <taxon>Eukaryota</taxon>
        <taxon>Haptista</taxon>
        <taxon>Haptophyta</taxon>
        <taxon>Prymnesiophyceae</taxon>
        <taxon>Prymnesiales</taxon>
        <taxon>Prymnesiaceae</taxon>
        <taxon>Prymnesium</taxon>
    </lineage>
</organism>
<dbReference type="Gene3D" id="3.40.50.1820">
    <property type="entry name" value="alpha/beta hydrolase"/>
    <property type="match status" value="1"/>
</dbReference>
<dbReference type="Proteomes" id="UP001515480">
    <property type="component" value="Unassembled WGS sequence"/>
</dbReference>
<dbReference type="GO" id="GO:0006508">
    <property type="term" value="P:proteolysis"/>
    <property type="evidence" value="ECO:0007669"/>
    <property type="project" value="UniProtKB-KW"/>
</dbReference>
<dbReference type="InterPro" id="IPR042269">
    <property type="entry name" value="Ser_carbopepase_S28_SKS"/>
</dbReference>
<evidence type="ECO:0000256" key="3">
    <source>
        <dbReference type="ARBA" id="ARBA00022729"/>
    </source>
</evidence>
<dbReference type="InterPro" id="IPR029058">
    <property type="entry name" value="AB_hydrolase_fold"/>
</dbReference>
<dbReference type="InterPro" id="IPR008758">
    <property type="entry name" value="Peptidase_S28"/>
</dbReference>
<sequence length="493" mass="53198">MEFSPPARLIRHLPFASPSSAHHGLPHGLDVRFSLNLLTSSSYDALTLSVPLDHSNPNDRRRHTIRYWVDDEYWSGRLDAPILLNVPGESAQSGPAPLPPWLRSRGGLALSLEHRFFGASVPTSDTTVASLRFLTVEQSLSDLVALVTHVKAERRLTGDVIAYGCSYPGALGAWLRTRHPQAVAAAVAASAPVEARVRFNGLDRSVGLALHRHSPRCLQKVQEAMERLDAPASMRRVKEILSMASDAALPQGDFDLRYMLADTVANAVQTGNKASLCSRLEGMEPLSLTAEQLAEKWAEAAGIGGERSFQQAYDSELLRDTAINSTVKDNRLWTWLQCAQLGYLQATNAVDPDLPSNMTARSKRLTVDAFLANCEYLFPGAELHTAKTADEFNAKFGGAALAAPGLSNILYLKYADDPWWALQPSHATPSVQVSLAADAHCAHCGMGCSEDFMSTTEAALQRFVFSANSTVRLTSGAEAGSAQPAAGALQPAV</sequence>
<evidence type="ECO:0000256" key="1">
    <source>
        <dbReference type="ARBA" id="ARBA00011079"/>
    </source>
</evidence>
<evidence type="ECO:0000256" key="5">
    <source>
        <dbReference type="ARBA" id="ARBA00023180"/>
    </source>
</evidence>
<keyword evidence="7" id="KW-1185">Reference proteome</keyword>
<evidence type="ECO:0000313" key="7">
    <source>
        <dbReference type="Proteomes" id="UP001515480"/>
    </source>
</evidence>
<dbReference type="EMBL" id="JBGBPQ010000020">
    <property type="protein sequence ID" value="KAL1504265.1"/>
    <property type="molecule type" value="Genomic_DNA"/>
</dbReference>
<evidence type="ECO:0000313" key="6">
    <source>
        <dbReference type="EMBL" id="KAL1504265.1"/>
    </source>
</evidence>
<keyword evidence="3" id="KW-0732">Signal</keyword>
<evidence type="ECO:0008006" key="8">
    <source>
        <dbReference type="Google" id="ProtNLM"/>
    </source>
</evidence>
<dbReference type="GO" id="GO:0008239">
    <property type="term" value="F:dipeptidyl-peptidase activity"/>
    <property type="evidence" value="ECO:0007669"/>
    <property type="project" value="TreeGrafter"/>
</dbReference>
<comment type="similarity">
    <text evidence="1">Belongs to the peptidase S28 family.</text>
</comment>
<dbReference type="AlphaFoldDB" id="A0AB34ITH4"/>